<dbReference type="PANTHER" id="PTHR31203:SF1">
    <property type="entry name" value="BETA-KERATIN-RELATED PROTEIN-RELATED"/>
    <property type="match status" value="1"/>
</dbReference>
<proteinExistence type="inferred from homology"/>
<reference evidence="3" key="2">
    <citation type="submission" date="2025-08" db="UniProtKB">
        <authorList>
            <consortium name="Ensembl"/>
        </authorList>
    </citation>
    <scope>IDENTIFICATION</scope>
</reference>
<evidence type="ECO:0000256" key="1">
    <source>
        <dbReference type="ARBA" id="ARBA00008702"/>
    </source>
</evidence>
<dbReference type="GO" id="GO:0005200">
    <property type="term" value="F:structural constituent of cytoskeleton"/>
    <property type="evidence" value="ECO:0007669"/>
    <property type="project" value="InterPro"/>
</dbReference>
<reference evidence="3" key="1">
    <citation type="submission" date="2019-06" db="EMBL/GenBank/DDBJ databases">
        <title>G10K-VGP Goodes thornscrub tortoise genome, primary haplotype.</title>
        <authorList>
            <person name="Murphy B."/>
            <person name="Edwards T."/>
            <person name="Rhie A."/>
            <person name="Koren S."/>
            <person name="Phillippy A."/>
            <person name="Fedrigo O."/>
            <person name="Haase B."/>
            <person name="Mountcastle J."/>
            <person name="Lewin H."/>
            <person name="Damas J."/>
            <person name="Howe K."/>
            <person name="Formenti G."/>
            <person name="Myers G."/>
            <person name="Durbin R."/>
            <person name="Jarvis E.D."/>
        </authorList>
    </citation>
    <scope>NUCLEOTIDE SEQUENCE [LARGE SCALE GENOMIC DNA]</scope>
</reference>
<keyword evidence="4" id="KW-1185">Reference proteome</keyword>
<accession>A0A8C4VXU1</accession>
<sequence>MSFSRDLCKYPSYPSCNVTCPQPFVDACNQPCVTSCGDSSVVVYPPPVVVRFPGPILATCPQESVVGSSEPLGIGSSLGYQGSYLSGSSYGYKASLGSCGSMSLYNNRKSYTAGLSSLGRGSRGNGCSYPSSSQRFTTYRYGSCGSYQTQK</sequence>
<name>A0A8C4VXU1_9SAUR</name>
<dbReference type="OrthoDB" id="9380305at2759"/>
<protein>
    <recommendedName>
        <fullName evidence="5">Keratin</fullName>
    </recommendedName>
</protein>
<dbReference type="GeneTree" id="ENSGT01030000234776"/>
<dbReference type="Ensembl" id="ENSGEVT00005007037.1">
    <property type="protein sequence ID" value="ENSGEVP00005006726.1"/>
    <property type="gene ID" value="ENSGEVG00005004792.1"/>
</dbReference>
<dbReference type="AlphaFoldDB" id="A0A8C4VXU1"/>
<dbReference type="Pfam" id="PF02422">
    <property type="entry name" value="Keratin"/>
    <property type="match status" value="1"/>
</dbReference>
<dbReference type="PANTHER" id="PTHR31203">
    <property type="entry name" value="BETA-KERATIN-RELATED PROTEIN-RELATED"/>
    <property type="match status" value="1"/>
</dbReference>
<keyword evidence="2" id="KW-0416">Keratin</keyword>
<evidence type="ECO:0000313" key="3">
    <source>
        <dbReference type="Ensembl" id="ENSGEVP00005006726.1"/>
    </source>
</evidence>
<organism evidence="3 4">
    <name type="scientific">Gopherus evgoodei</name>
    <name type="common">Goodes thornscrub tortoise</name>
    <dbReference type="NCBI Taxonomy" id="1825980"/>
    <lineage>
        <taxon>Eukaryota</taxon>
        <taxon>Metazoa</taxon>
        <taxon>Chordata</taxon>
        <taxon>Craniata</taxon>
        <taxon>Vertebrata</taxon>
        <taxon>Euteleostomi</taxon>
        <taxon>Archelosauria</taxon>
        <taxon>Testudinata</taxon>
        <taxon>Testudines</taxon>
        <taxon>Cryptodira</taxon>
        <taxon>Durocryptodira</taxon>
        <taxon>Testudinoidea</taxon>
        <taxon>Testudinidae</taxon>
        <taxon>Gopherus</taxon>
    </lineage>
</organism>
<comment type="similarity">
    <text evidence="1">Belongs to the avian keratin family.</text>
</comment>
<reference evidence="3" key="3">
    <citation type="submission" date="2025-09" db="UniProtKB">
        <authorList>
            <consortium name="Ensembl"/>
        </authorList>
    </citation>
    <scope>IDENTIFICATION</scope>
</reference>
<evidence type="ECO:0000313" key="4">
    <source>
        <dbReference type="Proteomes" id="UP000694390"/>
    </source>
</evidence>
<evidence type="ECO:0008006" key="5">
    <source>
        <dbReference type="Google" id="ProtNLM"/>
    </source>
</evidence>
<dbReference type="Proteomes" id="UP000694390">
    <property type="component" value="Chromosome 24"/>
</dbReference>
<dbReference type="GO" id="GO:0005882">
    <property type="term" value="C:intermediate filament"/>
    <property type="evidence" value="ECO:0007669"/>
    <property type="project" value="UniProtKB-KW"/>
</dbReference>
<dbReference type="InterPro" id="IPR003461">
    <property type="entry name" value="Keratin"/>
</dbReference>
<evidence type="ECO:0000256" key="2">
    <source>
        <dbReference type="ARBA" id="ARBA00022744"/>
    </source>
</evidence>